<dbReference type="Pfam" id="PF00923">
    <property type="entry name" value="TAL_FSA"/>
    <property type="match status" value="1"/>
</dbReference>
<dbReference type="NCBIfam" id="TIGR00876">
    <property type="entry name" value="tal_mycobact"/>
    <property type="match status" value="1"/>
</dbReference>
<dbReference type="NCBIfam" id="NF002881">
    <property type="entry name" value="PRK03343.1"/>
    <property type="match status" value="1"/>
</dbReference>
<dbReference type="GO" id="GO:0006098">
    <property type="term" value="P:pentose-phosphate shunt"/>
    <property type="evidence" value="ECO:0007669"/>
    <property type="project" value="UniProtKB-UniRule"/>
</dbReference>
<reference evidence="13 15" key="1">
    <citation type="journal article" date="2015" name="Genome Announc.">
        <title>Complete Genome Sequences for Two Strains of a Novel Fastidious, Partially Acid-Fast, Gram-Positive Corynebacterineae Bacterium, Derived from Human Clinical Samples.</title>
        <authorList>
            <person name="Nicholson A.C."/>
            <person name="Bell M."/>
            <person name="Humrighouse B.W."/>
            <person name="McQuiston J.R."/>
        </authorList>
    </citation>
    <scope>NUCLEOTIDE SEQUENCE [LARGE SCALE GENOMIC DNA]</scope>
    <source>
        <strain evidence="13 15">X1698</strain>
    </source>
</reference>
<dbReference type="Proteomes" id="UP000324288">
    <property type="component" value="Chromosome"/>
</dbReference>
<accession>A0A0M4LXQ4</accession>
<reference evidence="13" key="2">
    <citation type="journal article" date="2016" name="Int. J. Syst. Evol. Microbiol.">
        <title>Lawsonella clevelandensis gen. nov., sp. nov., a new member of the suborder Corynebacterineae isolated from human abscesses.</title>
        <authorList>
            <person name="Bell M.E."/>
            <person name="Bernard K.A."/>
            <person name="Harrington S.M."/>
            <person name="Patel N.B."/>
            <person name="Tucker T.A."/>
            <person name="Metcalfe M.G."/>
            <person name="McQuiston J.R."/>
        </authorList>
    </citation>
    <scope>NUCLEOTIDE SEQUENCE</scope>
    <source>
        <strain evidence="13">X1698</strain>
    </source>
</reference>
<feature type="active site" description="Schiff-base intermediate with substrate" evidence="12">
    <location>
        <position position="142"/>
    </location>
</feature>
<evidence type="ECO:0000256" key="3">
    <source>
        <dbReference type="ARBA" id="ARBA00004857"/>
    </source>
</evidence>
<dbReference type="UniPathway" id="UPA00115">
    <property type="reaction ID" value="UER00414"/>
</dbReference>
<dbReference type="AlphaFoldDB" id="A0A0M4LXQ4"/>
<comment type="subcellular location">
    <subcellularLocation>
        <location evidence="2 12">Cytoplasm</location>
    </subcellularLocation>
</comment>
<dbReference type="InterPro" id="IPR004732">
    <property type="entry name" value="Transaldolase_2"/>
</dbReference>
<dbReference type="GO" id="GO:0005737">
    <property type="term" value="C:cytoplasm"/>
    <property type="evidence" value="ECO:0007669"/>
    <property type="project" value="UniProtKB-SubCell"/>
</dbReference>
<comment type="similarity">
    <text evidence="4 12">Belongs to the transaldolase family. Type 2 subfamily.</text>
</comment>
<gene>
    <name evidence="12 14" type="primary">tal</name>
    <name evidence="13" type="ORF">AL705_00280</name>
    <name evidence="14" type="ORF">LC603019_00061</name>
</gene>
<evidence type="ECO:0000256" key="11">
    <source>
        <dbReference type="ARBA" id="ARBA00048810"/>
    </source>
</evidence>
<evidence type="ECO:0000313" key="15">
    <source>
        <dbReference type="Proteomes" id="UP000068137"/>
    </source>
</evidence>
<dbReference type="STRING" id="1528099.AL705_00280"/>
<dbReference type="SUPFAM" id="SSF51569">
    <property type="entry name" value="Aldolase"/>
    <property type="match status" value="1"/>
</dbReference>
<comment type="pathway">
    <text evidence="3 12">Carbohydrate degradation; pentose phosphate pathway; D-glyceraldehyde 3-phosphate and beta-D-fructose 6-phosphate from D-ribose 5-phosphate and D-xylulose 5-phosphate (non-oxidative stage): step 2/3.</text>
</comment>
<dbReference type="PIRSF" id="PIRSF036915">
    <property type="entry name" value="Trnald_Bac_Plnt"/>
    <property type="match status" value="1"/>
</dbReference>
<keyword evidence="9 12" id="KW-0570">Pentose shunt</keyword>
<dbReference type="InterPro" id="IPR018225">
    <property type="entry name" value="Transaldolase_AS"/>
</dbReference>
<proteinExistence type="inferred from homology"/>
<evidence type="ECO:0000256" key="7">
    <source>
        <dbReference type="ARBA" id="ARBA00022490"/>
    </source>
</evidence>
<evidence type="ECO:0000256" key="2">
    <source>
        <dbReference type="ARBA" id="ARBA00004496"/>
    </source>
</evidence>
<evidence type="ECO:0000313" key="13">
    <source>
        <dbReference type="EMBL" id="ALE18427.1"/>
    </source>
</evidence>
<dbReference type="PANTHER" id="PTHR10683:SF31">
    <property type="entry name" value="TRANSALDOLASE"/>
    <property type="match status" value="1"/>
</dbReference>
<dbReference type="InterPro" id="IPR001585">
    <property type="entry name" value="TAL/FSA"/>
</dbReference>
<dbReference type="EMBL" id="LR584267">
    <property type="protein sequence ID" value="VHN99505.1"/>
    <property type="molecule type" value="Genomic_DNA"/>
</dbReference>
<evidence type="ECO:0000256" key="1">
    <source>
        <dbReference type="ARBA" id="ARBA00003518"/>
    </source>
</evidence>
<dbReference type="PATRIC" id="fig|1528099.3.peg.60"/>
<dbReference type="GeneID" id="84894071"/>
<protein>
    <recommendedName>
        <fullName evidence="6 12">Transaldolase</fullName>
        <ecNumber evidence="5 12">2.2.1.2</ecNumber>
    </recommendedName>
</protein>
<evidence type="ECO:0000313" key="16">
    <source>
        <dbReference type="Proteomes" id="UP000324288"/>
    </source>
</evidence>
<keyword evidence="8 12" id="KW-0808">Transferase</keyword>
<dbReference type="GO" id="GO:0004801">
    <property type="term" value="F:transaldolase activity"/>
    <property type="evidence" value="ECO:0007669"/>
    <property type="project" value="UniProtKB-UniRule"/>
</dbReference>
<dbReference type="OrthoDB" id="9809101at2"/>
<evidence type="ECO:0000256" key="4">
    <source>
        <dbReference type="ARBA" id="ARBA00008426"/>
    </source>
</evidence>
<comment type="catalytic activity">
    <reaction evidence="11 12">
        <text>D-sedoheptulose 7-phosphate + D-glyceraldehyde 3-phosphate = D-erythrose 4-phosphate + beta-D-fructose 6-phosphate</text>
        <dbReference type="Rhea" id="RHEA:17053"/>
        <dbReference type="ChEBI" id="CHEBI:16897"/>
        <dbReference type="ChEBI" id="CHEBI:57483"/>
        <dbReference type="ChEBI" id="CHEBI:57634"/>
        <dbReference type="ChEBI" id="CHEBI:59776"/>
        <dbReference type="EC" id="2.2.1.2"/>
    </reaction>
</comment>
<dbReference type="GO" id="GO:0005975">
    <property type="term" value="P:carbohydrate metabolic process"/>
    <property type="evidence" value="ECO:0007669"/>
    <property type="project" value="InterPro"/>
</dbReference>
<evidence type="ECO:0000256" key="9">
    <source>
        <dbReference type="ARBA" id="ARBA00023126"/>
    </source>
</evidence>
<keyword evidence="16" id="KW-1185">Reference proteome</keyword>
<dbReference type="CDD" id="cd00955">
    <property type="entry name" value="Transaldolase_like"/>
    <property type="match status" value="1"/>
</dbReference>
<dbReference type="RefSeq" id="WP_053961309.1">
    <property type="nucleotide sequence ID" value="NZ_CAJPTR010000002.1"/>
</dbReference>
<dbReference type="KEGG" id="cbq:AL705_00280"/>
<dbReference type="PANTHER" id="PTHR10683">
    <property type="entry name" value="TRANSALDOLASE"/>
    <property type="match status" value="1"/>
</dbReference>
<comment type="function">
    <text evidence="1 12">Transaldolase is important for the balance of metabolites in the pentose-phosphate pathway.</text>
</comment>
<sequence length="370" mass="39560">MSINPRIAALKELGTSVWLDDLSTDLLESGTVDDFINETGIVGLTTNPSIFEKSITTSSTYDATIAKCAAAGENASEATFSLICKDVDEACEKFLPVWEASDGVDGRVSIEVEPGFAHDTANTVEQARALWKRLDRPNLLIKVPATAAGIPAIKQLISEGISVNATLIFSVECYEAVMNAYIEGLREAKENGLDISKIVSVASVFVSRLDGVVDKQLTEVGTEEAFALRGKAGIANSRLAYDVFVKAHAEGGQFDDLAAAGGRPQRLLWASTSVKNPDYPDTLYVVELAGPDTVNTIPQNTLKAMADHGEVKGDTLTGTGEEAAAVWQAIKDQGVDLNAVVQMLEDQGVASFIESWKNLVASVESRMKED</sequence>
<name>A0A0M4LXQ4_9ACTN</name>
<evidence type="ECO:0000256" key="6">
    <source>
        <dbReference type="ARBA" id="ARBA00018292"/>
    </source>
</evidence>
<organism evidence="13 15">
    <name type="scientific">Lawsonella clevelandensis</name>
    <dbReference type="NCBI Taxonomy" id="1528099"/>
    <lineage>
        <taxon>Bacteria</taxon>
        <taxon>Bacillati</taxon>
        <taxon>Actinomycetota</taxon>
        <taxon>Actinomycetes</taxon>
        <taxon>Mycobacteriales</taxon>
        <taxon>Lawsonellaceae</taxon>
        <taxon>Lawsonella</taxon>
    </lineage>
</organism>
<dbReference type="Proteomes" id="UP000068137">
    <property type="component" value="Chromosome"/>
</dbReference>
<dbReference type="Gene3D" id="3.20.20.70">
    <property type="entry name" value="Aldolase class I"/>
    <property type="match status" value="1"/>
</dbReference>
<dbReference type="EC" id="2.2.1.2" evidence="5 12"/>
<evidence type="ECO:0000256" key="5">
    <source>
        <dbReference type="ARBA" id="ARBA00013151"/>
    </source>
</evidence>
<evidence type="ECO:0000256" key="12">
    <source>
        <dbReference type="HAMAP-Rule" id="MF_00493"/>
    </source>
</evidence>
<dbReference type="EMBL" id="CP012390">
    <property type="protein sequence ID" value="ALE18427.1"/>
    <property type="molecule type" value="Genomic_DNA"/>
</dbReference>
<keyword evidence="10 12" id="KW-0704">Schiff base</keyword>
<dbReference type="InterPro" id="IPR013785">
    <property type="entry name" value="Aldolase_TIM"/>
</dbReference>
<keyword evidence="7 12" id="KW-0963">Cytoplasm</keyword>
<evidence type="ECO:0000256" key="10">
    <source>
        <dbReference type="ARBA" id="ARBA00023270"/>
    </source>
</evidence>
<reference evidence="14 16" key="3">
    <citation type="submission" date="2019-04" db="EMBL/GenBank/DDBJ databases">
        <authorList>
            <person name="Seth-Smith MB H."/>
            <person name="Seth-Smith H."/>
        </authorList>
    </citation>
    <scope>NUCLEOTIDE SEQUENCE [LARGE SCALE GENOMIC DNA]</scope>
    <source>
        <strain evidence="14">USB-603019</strain>
    </source>
</reference>
<evidence type="ECO:0000313" key="14">
    <source>
        <dbReference type="EMBL" id="VHN99505.1"/>
    </source>
</evidence>
<dbReference type="HAMAP" id="MF_00493">
    <property type="entry name" value="Transaldolase_2"/>
    <property type="match status" value="1"/>
</dbReference>
<evidence type="ECO:0000256" key="8">
    <source>
        <dbReference type="ARBA" id="ARBA00022679"/>
    </source>
</evidence>
<dbReference type="PROSITE" id="PS00958">
    <property type="entry name" value="TRANSALDOLASE_2"/>
    <property type="match status" value="1"/>
</dbReference>